<reference evidence="1" key="1">
    <citation type="submission" date="2023-03" db="EMBL/GenBank/DDBJ databases">
        <title>Massive genome expansion in bonnet fungi (Mycena s.s.) driven by repeated elements and novel gene families across ecological guilds.</title>
        <authorList>
            <consortium name="Lawrence Berkeley National Laboratory"/>
            <person name="Harder C.B."/>
            <person name="Miyauchi S."/>
            <person name="Viragh M."/>
            <person name="Kuo A."/>
            <person name="Thoen E."/>
            <person name="Andreopoulos B."/>
            <person name="Lu D."/>
            <person name="Skrede I."/>
            <person name="Drula E."/>
            <person name="Henrissat B."/>
            <person name="Morin E."/>
            <person name="Kohler A."/>
            <person name="Barry K."/>
            <person name="LaButti K."/>
            <person name="Morin E."/>
            <person name="Salamov A."/>
            <person name="Lipzen A."/>
            <person name="Mereny Z."/>
            <person name="Hegedus B."/>
            <person name="Baldrian P."/>
            <person name="Stursova M."/>
            <person name="Weitz H."/>
            <person name="Taylor A."/>
            <person name="Grigoriev I.V."/>
            <person name="Nagy L.G."/>
            <person name="Martin F."/>
            <person name="Kauserud H."/>
        </authorList>
    </citation>
    <scope>NUCLEOTIDE SEQUENCE</scope>
    <source>
        <strain evidence="1">CBHHK182m</strain>
    </source>
</reference>
<evidence type="ECO:0000313" key="1">
    <source>
        <dbReference type="EMBL" id="KAJ7762939.1"/>
    </source>
</evidence>
<sequence>MASLEAWTWQQWAHFAQGTAQRGSDTSDYGLSEPHQDLFSGSWNSTGTAFFHANTPTFSVARDNTASMTDLADDIVASSQPFEDSEEDLVVLRIEARRILKALTVTVRHLKRKHRELRILGAGTSAHNKEN</sequence>
<name>A0AAD7JGM2_9AGAR</name>
<proteinExistence type="predicted"/>
<gene>
    <name evidence="1" type="ORF">B0H16DRAFT_1455378</name>
</gene>
<organism evidence="1 2">
    <name type="scientific">Mycena metata</name>
    <dbReference type="NCBI Taxonomy" id="1033252"/>
    <lineage>
        <taxon>Eukaryota</taxon>
        <taxon>Fungi</taxon>
        <taxon>Dikarya</taxon>
        <taxon>Basidiomycota</taxon>
        <taxon>Agaricomycotina</taxon>
        <taxon>Agaricomycetes</taxon>
        <taxon>Agaricomycetidae</taxon>
        <taxon>Agaricales</taxon>
        <taxon>Marasmiineae</taxon>
        <taxon>Mycenaceae</taxon>
        <taxon>Mycena</taxon>
    </lineage>
</organism>
<evidence type="ECO:0000313" key="2">
    <source>
        <dbReference type="Proteomes" id="UP001215598"/>
    </source>
</evidence>
<protein>
    <submittedName>
        <fullName evidence="1">Uncharacterized protein</fullName>
    </submittedName>
</protein>
<dbReference type="AlphaFoldDB" id="A0AAD7JGM2"/>
<dbReference type="EMBL" id="JARKIB010000031">
    <property type="protein sequence ID" value="KAJ7762939.1"/>
    <property type="molecule type" value="Genomic_DNA"/>
</dbReference>
<dbReference type="Proteomes" id="UP001215598">
    <property type="component" value="Unassembled WGS sequence"/>
</dbReference>
<keyword evidence="2" id="KW-1185">Reference proteome</keyword>
<accession>A0AAD7JGM2</accession>
<comment type="caution">
    <text evidence="1">The sequence shown here is derived from an EMBL/GenBank/DDBJ whole genome shotgun (WGS) entry which is preliminary data.</text>
</comment>